<dbReference type="Pfam" id="PF08541">
    <property type="entry name" value="ACP_syn_III_C"/>
    <property type="match status" value="1"/>
</dbReference>
<comment type="caution">
    <text evidence="4">The sequence shown here is derived from an EMBL/GenBank/DDBJ whole genome shotgun (WGS) entry which is preliminary data.</text>
</comment>
<dbReference type="Proteomes" id="UP000439022">
    <property type="component" value="Unassembled WGS sequence"/>
</dbReference>
<dbReference type="GO" id="GO:0016746">
    <property type="term" value="F:acyltransferase activity"/>
    <property type="evidence" value="ECO:0007669"/>
    <property type="project" value="InterPro"/>
</dbReference>
<feature type="domain" description="Beta-ketoacyl-[acyl-carrier-protein] synthase III C-terminal" evidence="3">
    <location>
        <begin position="203"/>
        <end position="289"/>
    </location>
</feature>
<accession>A0A6A8GL78</accession>
<dbReference type="AlphaFoldDB" id="A0A6A8GL78"/>
<dbReference type="RefSeq" id="WP_151164535.1">
    <property type="nucleotide sequence ID" value="NZ_WKJO01000002.1"/>
</dbReference>
<evidence type="ECO:0000256" key="1">
    <source>
        <dbReference type="ARBA" id="ARBA00022679"/>
    </source>
</evidence>
<dbReference type="InterPro" id="IPR013747">
    <property type="entry name" value="ACP_syn_III_C"/>
</dbReference>
<gene>
    <name evidence="4" type="ORF">GJR96_16460</name>
</gene>
<dbReference type="Gene3D" id="3.40.47.10">
    <property type="match status" value="1"/>
</dbReference>
<keyword evidence="2" id="KW-0414">Isoprene biosynthesis</keyword>
<organism evidence="4 5">
    <name type="scientific">Haloferax litoreum</name>
    <dbReference type="NCBI Taxonomy" id="2666140"/>
    <lineage>
        <taxon>Archaea</taxon>
        <taxon>Methanobacteriati</taxon>
        <taxon>Methanobacteriota</taxon>
        <taxon>Stenosarchaea group</taxon>
        <taxon>Halobacteria</taxon>
        <taxon>Halobacteriales</taxon>
        <taxon>Haloferacaceae</taxon>
        <taxon>Haloferax</taxon>
    </lineage>
</organism>
<dbReference type="GO" id="GO:0008299">
    <property type="term" value="P:isoprenoid biosynthetic process"/>
    <property type="evidence" value="ECO:0007669"/>
    <property type="project" value="UniProtKB-KW"/>
</dbReference>
<protein>
    <recommendedName>
        <fullName evidence="3">Beta-ketoacyl-[acyl-carrier-protein] synthase III C-terminal domain-containing protein</fullName>
    </recommendedName>
</protein>
<dbReference type="SUPFAM" id="SSF53901">
    <property type="entry name" value="Thiolase-like"/>
    <property type="match status" value="1"/>
</dbReference>
<keyword evidence="5" id="KW-1185">Reference proteome</keyword>
<evidence type="ECO:0000259" key="3">
    <source>
        <dbReference type="Pfam" id="PF08541"/>
    </source>
</evidence>
<name>A0A6A8GL78_9EURY</name>
<evidence type="ECO:0000313" key="4">
    <source>
        <dbReference type="EMBL" id="MRX23541.1"/>
    </source>
</evidence>
<keyword evidence="1" id="KW-0808">Transferase</keyword>
<evidence type="ECO:0000256" key="2">
    <source>
        <dbReference type="ARBA" id="ARBA00023229"/>
    </source>
</evidence>
<proteinExistence type="predicted"/>
<dbReference type="InterPro" id="IPR016039">
    <property type="entry name" value="Thiolase-like"/>
</dbReference>
<sequence length="324" mass="33798">MTVGITDYGVSLPSYHVTADEYEQVWGRFAARIDRKTVLAYDEDALTMATDAARTVEADDVETLAVATTANPQVGTLVSGPLSRTLGLDGARRTVEFGSSWKAGLEALDTALSFGSGLVVASDAPDAPRDEDTEHILGAGAAAFAVGTEDPLATVEGSAHYVDAYLPAKFQTDGNVTDLSLGGYTTEGFVEALSAVVADALGDAGCTTDDIDYAVFPQDDVKMSWRGGGRLGFDADQMGAGFVVKRMGFAGTASPLVGLAAALDEADPGSRILVTGYGYGHGASAFVLETTPALDDTHAGVDEKLNSTEPLRYAEYTRLQEVSN</sequence>
<dbReference type="EMBL" id="WKJO01000002">
    <property type="protein sequence ID" value="MRX23541.1"/>
    <property type="molecule type" value="Genomic_DNA"/>
</dbReference>
<reference evidence="4 5" key="1">
    <citation type="submission" date="2019-11" db="EMBL/GenBank/DDBJ databases">
        <title>Whole genome sequence of Haloferax sp. MBLA0076.</title>
        <authorList>
            <person name="Seo M.-J."/>
            <person name="Cho E.-S."/>
        </authorList>
    </citation>
    <scope>NUCLEOTIDE SEQUENCE [LARGE SCALE GENOMIC DNA]</scope>
    <source>
        <strain evidence="4 5">MBLA0076</strain>
    </source>
</reference>
<evidence type="ECO:0000313" key="5">
    <source>
        <dbReference type="Proteomes" id="UP000439022"/>
    </source>
</evidence>